<comment type="caution">
    <text evidence="10">The sequence shown here is derived from an EMBL/GenBank/DDBJ whole genome shotgun (WGS) entry which is preliminary data.</text>
</comment>
<dbReference type="PROSITE" id="PS51182">
    <property type="entry name" value="C2_TENSIN"/>
    <property type="match status" value="1"/>
</dbReference>
<dbReference type="Proteomes" id="UP000481153">
    <property type="component" value="Unassembled WGS sequence"/>
</dbReference>
<evidence type="ECO:0000256" key="4">
    <source>
        <dbReference type="PROSITE-ProRule" id="PRU00146"/>
    </source>
</evidence>
<dbReference type="Gene3D" id="3.30.40.10">
    <property type="entry name" value="Zinc/RING finger domain, C3HC4 (zinc finger)"/>
    <property type="match status" value="1"/>
</dbReference>
<gene>
    <name evidence="10" type="ORF">Ae201684_017318</name>
</gene>
<dbReference type="PANTHER" id="PTHR45725:SF1">
    <property type="entry name" value="DISHEVELLED ASSOCIATED ACTIVATOR OF MORPHOGENESIS, ISOFORM D"/>
    <property type="match status" value="1"/>
</dbReference>
<dbReference type="PROSITE" id="PS01359">
    <property type="entry name" value="ZF_PHD_1"/>
    <property type="match status" value="1"/>
</dbReference>
<evidence type="ECO:0008006" key="12">
    <source>
        <dbReference type="Google" id="ProtNLM"/>
    </source>
</evidence>
<accession>A0A6G0WC67</accession>
<feature type="region of interest" description="Disordered" evidence="6">
    <location>
        <begin position="1472"/>
        <end position="1500"/>
    </location>
</feature>
<dbReference type="Gene3D" id="1.20.58.2220">
    <property type="entry name" value="Formin, FH2 domain"/>
    <property type="match status" value="1"/>
</dbReference>
<name>A0A6G0WC67_9STRA</name>
<dbReference type="SUPFAM" id="SSF52799">
    <property type="entry name" value="(Phosphotyrosine protein) phosphatases II"/>
    <property type="match status" value="1"/>
</dbReference>
<dbReference type="SMART" id="SM00249">
    <property type="entry name" value="PHD"/>
    <property type="match status" value="1"/>
</dbReference>
<dbReference type="GO" id="GO:0008270">
    <property type="term" value="F:zinc ion binding"/>
    <property type="evidence" value="ECO:0007669"/>
    <property type="project" value="UniProtKB-KW"/>
</dbReference>
<feature type="domain" description="C2 tensin-type" evidence="8">
    <location>
        <begin position="215"/>
        <end position="352"/>
    </location>
</feature>
<evidence type="ECO:0000256" key="6">
    <source>
        <dbReference type="SAM" id="MobiDB-lite"/>
    </source>
</evidence>
<dbReference type="InterPro" id="IPR019786">
    <property type="entry name" value="Zinc_finger_PHD-type_CS"/>
</dbReference>
<keyword evidence="2 4" id="KW-0863">Zinc-finger</keyword>
<dbReference type="SUPFAM" id="SSF101447">
    <property type="entry name" value="Formin homology 2 domain (FH2 domain)"/>
    <property type="match status" value="1"/>
</dbReference>
<keyword evidence="1" id="KW-0479">Metal-binding</keyword>
<dbReference type="InterPro" id="IPR015425">
    <property type="entry name" value="FH2_Formin"/>
</dbReference>
<feature type="region of interest" description="Disordered" evidence="6">
    <location>
        <begin position="430"/>
        <end position="508"/>
    </location>
</feature>
<evidence type="ECO:0000256" key="1">
    <source>
        <dbReference type="ARBA" id="ARBA00022723"/>
    </source>
</evidence>
<keyword evidence="11" id="KW-1185">Reference proteome</keyword>
<dbReference type="InterPro" id="IPR014020">
    <property type="entry name" value="Tensin_C2-dom"/>
</dbReference>
<evidence type="ECO:0000256" key="5">
    <source>
        <dbReference type="SAM" id="Coils"/>
    </source>
</evidence>
<organism evidence="10 11">
    <name type="scientific">Aphanomyces euteiches</name>
    <dbReference type="NCBI Taxonomy" id="100861"/>
    <lineage>
        <taxon>Eukaryota</taxon>
        <taxon>Sar</taxon>
        <taxon>Stramenopiles</taxon>
        <taxon>Oomycota</taxon>
        <taxon>Saprolegniomycetes</taxon>
        <taxon>Saprolegniales</taxon>
        <taxon>Verrucalvaceae</taxon>
        <taxon>Aphanomyces</taxon>
    </lineage>
</organism>
<dbReference type="InterPro" id="IPR019787">
    <property type="entry name" value="Znf_PHD-finger"/>
</dbReference>
<dbReference type="InterPro" id="IPR011011">
    <property type="entry name" value="Znf_FYVE_PHD"/>
</dbReference>
<proteinExistence type="predicted"/>
<feature type="compositionally biased region" description="Pro residues" evidence="6">
    <location>
        <begin position="434"/>
        <end position="445"/>
    </location>
</feature>
<dbReference type="PROSITE" id="PS51444">
    <property type="entry name" value="FH2"/>
    <property type="match status" value="1"/>
</dbReference>
<dbReference type="VEuPathDB" id="FungiDB:AeMF1_016099"/>
<evidence type="ECO:0000313" key="10">
    <source>
        <dbReference type="EMBL" id="KAF0723867.1"/>
    </source>
</evidence>
<evidence type="ECO:0000259" key="9">
    <source>
        <dbReference type="PROSITE" id="PS51444"/>
    </source>
</evidence>
<dbReference type="SMART" id="SM00498">
    <property type="entry name" value="FH2"/>
    <property type="match status" value="1"/>
</dbReference>
<dbReference type="InterPro" id="IPR042201">
    <property type="entry name" value="FH2_Formin_sf"/>
</dbReference>
<dbReference type="Pfam" id="PF10152">
    <property type="entry name" value="CCDC53"/>
    <property type="match status" value="6"/>
</dbReference>
<feature type="coiled-coil region" evidence="5">
    <location>
        <begin position="1337"/>
        <end position="1398"/>
    </location>
</feature>
<feature type="domain" description="PHD-type" evidence="7">
    <location>
        <begin position="542"/>
        <end position="612"/>
    </location>
</feature>
<feature type="domain" description="FH2" evidence="9">
    <location>
        <begin position="1063"/>
        <end position="1454"/>
    </location>
</feature>
<dbReference type="Gene3D" id="3.90.190.10">
    <property type="entry name" value="Protein tyrosine phosphatase superfamily"/>
    <property type="match status" value="1"/>
</dbReference>
<dbReference type="PROSITE" id="PS50016">
    <property type="entry name" value="ZF_PHD_2"/>
    <property type="match status" value="1"/>
</dbReference>
<dbReference type="EMBL" id="VJMJ01000293">
    <property type="protein sequence ID" value="KAF0723867.1"/>
    <property type="molecule type" value="Genomic_DNA"/>
</dbReference>
<dbReference type="InterPro" id="IPR029021">
    <property type="entry name" value="Prot-tyrosine_phosphatase-like"/>
</dbReference>
<keyword evidence="3" id="KW-0862">Zinc</keyword>
<evidence type="ECO:0000313" key="11">
    <source>
        <dbReference type="Proteomes" id="UP000481153"/>
    </source>
</evidence>
<dbReference type="InterPro" id="IPR019309">
    <property type="entry name" value="WASHC3"/>
</dbReference>
<evidence type="ECO:0000259" key="8">
    <source>
        <dbReference type="PROSITE" id="PS51182"/>
    </source>
</evidence>
<dbReference type="InterPro" id="IPR001965">
    <property type="entry name" value="Znf_PHD"/>
</dbReference>
<dbReference type="InterPro" id="IPR013083">
    <property type="entry name" value="Znf_RING/FYVE/PHD"/>
</dbReference>
<reference evidence="10 11" key="1">
    <citation type="submission" date="2019-07" db="EMBL/GenBank/DDBJ databases">
        <title>Genomics analysis of Aphanomyces spp. identifies a new class of oomycete effector associated with host adaptation.</title>
        <authorList>
            <person name="Gaulin E."/>
        </authorList>
    </citation>
    <scope>NUCLEOTIDE SEQUENCE [LARGE SCALE GENOMIC DNA]</scope>
    <source>
        <strain evidence="10 11">ATCC 201684</strain>
    </source>
</reference>
<dbReference type="SUPFAM" id="SSF57903">
    <property type="entry name" value="FYVE/PHD zinc finger"/>
    <property type="match status" value="1"/>
</dbReference>
<evidence type="ECO:0000259" key="7">
    <source>
        <dbReference type="PROSITE" id="PS50016"/>
    </source>
</evidence>
<sequence length="1500" mass="167733">MNQLRKLASYVVESSLKPASPPSPQAPPTPSFKHLDVTYITSRLLVAGRAIEGPTDKKSCTNNAVELKTYLDAAHAGKYLLFNFCDENSDAETISSQTVDFSWEREGGIRTYTPPSDSIFRICYAIFAWLALDSENVAMLYCHNGKTRSGVISACYFLFARTVDEPMAALAQFYQKRLGIDTLTPGYVKKSMPISIQRYVSNFATIMNAQAVPNPQPLLLKAIMFRALPLEVQPLVQIWDDTQMVFSTASDENPNSQRPVIDWNPQDGFLAILWETGILLDGGFSILCSFGDDYDDHQGDPSSRVLFRHMDSTWFHSEGLVTLKKLDLDMMKEYEHGFEDEHFSADIIFHESKTTPKSYVPVDFTGNYAVKQGIIEIASHHIVSPDPTMYSNFVKNGFDPDASTFALQRSQNAPNVALDILHSEGISTIFTQLPPLPPNHSPPKPSKSSPPKSNFSQNDNQHKDTAHQAISSDTPVGGADVKEDVFGRSSRRHSTVNPIQDDGFASGERLKRSYSTAVETQQSVNSFVDPKPSRGDALNYQESVCSVCREEDYVLRPQLVRCTGPCHMYFHTSCVGLKKIPFGLTTITDRTNHASYVKKFFGAWECSECKSRYEIEESRAADGRASPNSPTQQKLEKLKSLLDESGLSLNDLIKAADAKEPSQAQHIIEPSEAKNIDKYKKMIDNGVPLEATQNCMIRDGVNPTLLSNYTPARSIVPEEDKMPQVLLLKDAIQFEGYFTMLQKGCSKDAVKHKMKMCGLNPAILDLDPKSVYSEVREQIENLQAQYSLPRSPPKPISPESSSVAEPKDIIKTSKESDLPKPVEEPEKAPVPEAENHQLEDSSPTLKDDPVYGKYFKMLKMNIPEGAVRQKMIEHGVNLKALELGPDGLVSDLTVETKTLLKDDPVYGKYFKMLKMNIPEGAVRQKMIEHGVNVKALELGPDGLVSDLTVETKTLLKDDPVYGKYFKMLKMNIPEGAVRQKMIEHGVNVKALELGPEGLVSDLTKEAQVMLKDDPTYSKYFKMLKMNIPEGAVRQKMLEHGVNPRALDLGPEGFVSQLTGASPPKPTKKKVVRRKKLFWQPIPEDRLKRSSTSIWEDRDHNIQLDMDEIEALFFKETTTAKKPAAKPLNRKQAVTLVDGKRAMNAAIALARIKLSYEEVASAIQTYDNMGLTLEQLTTINEFLPTDDEVGIIQRYQGDTSSLGEAEKFFAAIAKVPRYNIKMECLIAKQAFPSHVTDVATSIRNITQACEDVKGSRLLKLLLGTVLKLGNTLNGGEETEHAIRGFSVDSLLRLGHTKTNDNKTTVLHYLVRVVRKNQVQVLDFQSELQHVPLAARESTESIEQMYANLESDVKKTKEECDRMQEEKVEHSTIETLRHAMDDADHALQQLQQAISEMKQEIVTVFEYFGEDPAKKPMDFFQTLTSFCMAFEKAKQEVQAADEAKQRSERSVVRPRSITDATMIDPAEKAKLIAKHSFSQRSKVQTTTADNGDPLDRTASSRF</sequence>
<feature type="compositionally biased region" description="Basic and acidic residues" evidence="6">
    <location>
        <begin position="805"/>
        <end position="847"/>
    </location>
</feature>
<protein>
    <recommendedName>
        <fullName evidence="12">FH2 domain-containing protein</fullName>
    </recommendedName>
</protein>
<dbReference type="GO" id="GO:0071203">
    <property type="term" value="C:WASH complex"/>
    <property type="evidence" value="ECO:0007669"/>
    <property type="project" value="InterPro"/>
</dbReference>
<keyword evidence="5" id="KW-0175">Coiled coil</keyword>
<dbReference type="PANTHER" id="PTHR45725">
    <property type="entry name" value="FORMIN HOMOLOGY 2 FAMILY MEMBER"/>
    <property type="match status" value="1"/>
</dbReference>
<evidence type="ECO:0000256" key="2">
    <source>
        <dbReference type="ARBA" id="ARBA00022771"/>
    </source>
</evidence>
<feature type="compositionally biased region" description="Polar residues" evidence="6">
    <location>
        <begin position="1474"/>
        <end position="1487"/>
    </location>
</feature>
<dbReference type="InterPro" id="IPR051425">
    <property type="entry name" value="Formin_Homology"/>
</dbReference>
<dbReference type="Pfam" id="PF02181">
    <property type="entry name" value="FH2"/>
    <property type="match status" value="1"/>
</dbReference>
<evidence type="ECO:0000256" key="3">
    <source>
        <dbReference type="ARBA" id="ARBA00022833"/>
    </source>
</evidence>
<feature type="region of interest" description="Disordered" evidence="6">
    <location>
        <begin position="783"/>
        <end position="847"/>
    </location>
</feature>